<dbReference type="Proteomes" id="UP000324595">
    <property type="component" value="Unassembled WGS sequence"/>
</dbReference>
<dbReference type="OrthoDB" id="820612at2"/>
<keyword evidence="2" id="KW-1185">Reference proteome</keyword>
<name>A0A5D3YIM2_9BACT</name>
<dbReference type="RefSeq" id="WP_148899651.1">
    <property type="nucleotide sequence ID" value="NZ_VNHY01000004.1"/>
</dbReference>
<sequence>MKKGTIPLRNSLIRPNLPFGAGSGSQSADLTITQEDSYGDGWNGAVMTIEDSDGNEVYSGEVESGSKDTDIITLECGDYTVNVTSGNYPSEISWKIDNTEGTILAGGAPSNKTFNPCTAKADNEGPIPKDSSGTINKDVVVNNPTSTSLDITFQAAEDDNPPISYTLYGSNSNNICASISDAESNGEFITSYNDINSEKTYTENNLNPNQQRYYTVIAEDNFGNKTLYNCGNDTTLADTSAPSARGPFFGQRTQGDFQNAVRFIKPDGSGGYERQAFTFYQTGPNASDSIDAILDGDRNISVRVGKDNVTGTIDLVYEFYISDSPQLTPADVENNSELIATLTDQGGLPLDEVEAVHGPFTLRSLNTVAESKNNYYFNTIVKDEAGNKGLYNTGILCSKWVYRQDINFISVTSSSFDIQLGIDQCLTNVSFPFTPNVELYYSTQNNIWGSASRIRQNGINVYDGPTNYEFTDYNSKSATTDGNAYDVFNGKYTGLQSDTLYYLSFIVSDPVGNELIGYPVAVKTLS</sequence>
<dbReference type="InterPro" id="IPR036116">
    <property type="entry name" value="FN3_sf"/>
</dbReference>
<dbReference type="EMBL" id="VNHY01000004">
    <property type="protein sequence ID" value="TYP92090.1"/>
    <property type="molecule type" value="Genomic_DNA"/>
</dbReference>
<dbReference type="AlphaFoldDB" id="A0A5D3YIM2"/>
<organism evidence="1 2">
    <name type="scientific">Fodinibius salinus</name>
    <dbReference type="NCBI Taxonomy" id="860790"/>
    <lineage>
        <taxon>Bacteria</taxon>
        <taxon>Pseudomonadati</taxon>
        <taxon>Balneolota</taxon>
        <taxon>Balneolia</taxon>
        <taxon>Balneolales</taxon>
        <taxon>Balneolaceae</taxon>
        <taxon>Fodinibius</taxon>
    </lineage>
</organism>
<comment type="caution">
    <text evidence="1">The sequence shown here is derived from an EMBL/GenBank/DDBJ whole genome shotgun (WGS) entry which is preliminary data.</text>
</comment>
<protein>
    <submittedName>
        <fullName evidence="1">Uncharacterized protein</fullName>
    </submittedName>
</protein>
<dbReference type="SUPFAM" id="SSF49265">
    <property type="entry name" value="Fibronectin type III"/>
    <property type="match status" value="1"/>
</dbReference>
<dbReference type="InterPro" id="IPR013783">
    <property type="entry name" value="Ig-like_fold"/>
</dbReference>
<reference evidence="1 2" key="1">
    <citation type="submission" date="2019-07" db="EMBL/GenBank/DDBJ databases">
        <title>Genomic Encyclopedia of Archaeal and Bacterial Type Strains, Phase II (KMG-II): from individual species to whole genera.</title>
        <authorList>
            <person name="Goeker M."/>
        </authorList>
    </citation>
    <scope>NUCLEOTIDE SEQUENCE [LARGE SCALE GENOMIC DNA]</scope>
    <source>
        <strain evidence="1 2">DSM 21935</strain>
    </source>
</reference>
<proteinExistence type="predicted"/>
<evidence type="ECO:0000313" key="2">
    <source>
        <dbReference type="Proteomes" id="UP000324595"/>
    </source>
</evidence>
<dbReference type="Gene3D" id="2.60.40.10">
    <property type="entry name" value="Immunoglobulins"/>
    <property type="match status" value="1"/>
</dbReference>
<accession>A0A5D3YIM2</accession>
<evidence type="ECO:0000313" key="1">
    <source>
        <dbReference type="EMBL" id="TYP92090.1"/>
    </source>
</evidence>
<gene>
    <name evidence="1" type="ORF">LX73_2337</name>
</gene>